<evidence type="ECO:0000256" key="1">
    <source>
        <dbReference type="SAM" id="MobiDB-lite"/>
    </source>
</evidence>
<dbReference type="AlphaFoldDB" id="A0A2T4BQM2"/>
<sequence>MSLRLRRPPLTFSVCFLHSISSSPTLSFCFFLYKLPFTLSSLSLDYSIFLPALIQRTAFFLLTESLEISSSLLTPPAACRHSSHLISPPESRQESHQARQSNTLTA</sequence>
<evidence type="ECO:0000313" key="2">
    <source>
        <dbReference type="EMBL" id="PTB71586.1"/>
    </source>
</evidence>
<evidence type="ECO:0000313" key="3">
    <source>
        <dbReference type="Proteomes" id="UP000240760"/>
    </source>
</evidence>
<keyword evidence="3" id="KW-1185">Reference proteome</keyword>
<dbReference type="Proteomes" id="UP000240760">
    <property type="component" value="Unassembled WGS sequence"/>
</dbReference>
<organism evidence="2 3">
    <name type="scientific">Trichoderma longibrachiatum ATCC 18648</name>
    <dbReference type="NCBI Taxonomy" id="983965"/>
    <lineage>
        <taxon>Eukaryota</taxon>
        <taxon>Fungi</taxon>
        <taxon>Dikarya</taxon>
        <taxon>Ascomycota</taxon>
        <taxon>Pezizomycotina</taxon>
        <taxon>Sordariomycetes</taxon>
        <taxon>Hypocreomycetidae</taxon>
        <taxon>Hypocreales</taxon>
        <taxon>Hypocreaceae</taxon>
        <taxon>Trichoderma</taxon>
    </lineage>
</organism>
<feature type="region of interest" description="Disordered" evidence="1">
    <location>
        <begin position="79"/>
        <end position="106"/>
    </location>
</feature>
<accession>A0A2T4BQM2</accession>
<name>A0A2T4BQM2_TRILO</name>
<gene>
    <name evidence="2" type="ORF">M440DRAFT_1406351</name>
</gene>
<proteinExistence type="predicted"/>
<protein>
    <submittedName>
        <fullName evidence="2">Uncharacterized protein</fullName>
    </submittedName>
</protein>
<dbReference type="EMBL" id="KZ679147">
    <property type="protein sequence ID" value="PTB71586.1"/>
    <property type="molecule type" value="Genomic_DNA"/>
</dbReference>
<reference evidence="2 3" key="1">
    <citation type="submission" date="2016-07" db="EMBL/GenBank/DDBJ databases">
        <title>Multiple horizontal gene transfer events from other fungi enriched the ability of initially mycotrophic Trichoderma (Ascomycota) to feed on dead plant biomass.</title>
        <authorList>
            <consortium name="DOE Joint Genome Institute"/>
            <person name="Aerts A."/>
            <person name="Atanasova L."/>
            <person name="Chenthamara K."/>
            <person name="Zhang J."/>
            <person name="Grujic M."/>
            <person name="Henrissat B."/>
            <person name="Kuo A."/>
            <person name="Salamov A."/>
            <person name="Lipzen A."/>
            <person name="Labutti K."/>
            <person name="Barry K."/>
            <person name="Miao Y."/>
            <person name="Rahimi M.J."/>
            <person name="Shen Q."/>
            <person name="Grigoriev I.V."/>
            <person name="Kubicek C.P."/>
            <person name="Druzhinina I.S."/>
        </authorList>
    </citation>
    <scope>NUCLEOTIDE SEQUENCE [LARGE SCALE GENOMIC DNA]</scope>
    <source>
        <strain evidence="2 3">ATCC 18648</strain>
    </source>
</reference>